<dbReference type="eggNOG" id="COG1396">
    <property type="taxonomic scope" value="Bacteria"/>
</dbReference>
<accession>A0A0H2VFS4</accession>
<evidence type="ECO:0000313" key="4">
    <source>
        <dbReference type="Proteomes" id="UP000001411"/>
    </source>
</evidence>
<sequence>MDIGYKLRNLRRIKNLTQEELAERTDLSKGYISQIESNHASPSMETFLNLIEVLGTSASDFFKEPSDEKVLYKKKEQTIYDEYDKGYILNWLVANSNEFDMEPLILTLRPNASYKNFKPSESDTFIYCLNGEVSLQLGNQVYKACKEDVLYFKAKDKHRLYNETDKEVKVLIVATASYL</sequence>
<evidence type="ECO:0000256" key="1">
    <source>
        <dbReference type="ARBA" id="ARBA00023125"/>
    </source>
</evidence>
<dbReference type="InterPro" id="IPR010982">
    <property type="entry name" value="Lambda_DNA-bd_dom_sf"/>
</dbReference>
<name>A0A0H2VFS4_STAES</name>
<proteinExistence type="predicted"/>
<dbReference type="GO" id="GO:0005829">
    <property type="term" value="C:cytosol"/>
    <property type="evidence" value="ECO:0007669"/>
    <property type="project" value="TreeGrafter"/>
</dbReference>
<keyword evidence="1" id="KW-0238">DNA-binding</keyword>
<dbReference type="PATRIC" id="fig|176280.10.peg.769"/>
<dbReference type="RefSeq" id="WP_002439334.1">
    <property type="nucleotide sequence ID" value="NC_004461.1"/>
</dbReference>
<dbReference type="EMBL" id="AE015929">
    <property type="protein sequence ID" value="AAO04393.1"/>
    <property type="molecule type" value="Genomic_DNA"/>
</dbReference>
<dbReference type="Gene3D" id="2.60.120.10">
    <property type="entry name" value="Jelly Rolls"/>
    <property type="match status" value="1"/>
</dbReference>
<dbReference type="OrthoDB" id="9814553at2"/>
<dbReference type="PROSITE" id="PS50943">
    <property type="entry name" value="HTH_CROC1"/>
    <property type="match status" value="1"/>
</dbReference>
<dbReference type="CDD" id="cd00093">
    <property type="entry name" value="HTH_XRE"/>
    <property type="match status" value="1"/>
</dbReference>
<dbReference type="Proteomes" id="UP000001411">
    <property type="component" value="Chromosome"/>
</dbReference>
<dbReference type="PANTHER" id="PTHR46797:SF2">
    <property type="entry name" value="TRANSCRIPTIONAL REGULATOR"/>
    <property type="match status" value="1"/>
</dbReference>
<dbReference type="CDD" id="cd02209">
    <property type="entry name" value="cupin_XRE_C"/>
    <property type="match status" value="1"/>
</dbReference>
<dbReference type="Pfam" id="PF07883">
    <property type="entry name" value="Cupin_2"/>
    <property type="match status" value="1"/>
</dbReference>
<dbReference type="GO" id="GO:0003677">
    <property type="term" value="F:DNA binding"/>
    <property type="evidence" value="ECO:0007669"/>
    <property type="project" value="UniProtKB-KW"/>
</dbReference>
<protein>
    <recommendedName>
        <fullName evidence="2">HTH cro/C1-type domain-containing protein</fullName>
    </recommendedName>
</protein>
<dbReference type="SUPFAM" id="SSF47413">
    <property type="entry name" value="lambda repressor-like DNA-binding domains"/>
    <property type="match status" value="1"/>
</dbReference>
<dbReference type="SUPFAM" id="SSF51182">
    <property type="entry name" value="RmlC-like cupins"/>
    <property type="match status" value="1"/>
</dbReference>
<dbReference type="HOGENOM" id="CLU_085376_1_4_9"/>
<evidence type="ECO:0000313" key="3">
    <source>
        <dbReference type="EMBL" id="AAO04393.1"/>
    </source>
</evidence>
<feature type="domain" description="HTH cro/C1-type" evidence="2">
    <location>
        <begin position="7"/>
        <end position="61"/>
    </location>
</feature>
<organism evidence="3 4">
    <name type="scientific">Staphylococcus epidermidis (strain ATCC 12228 / FDA PCI 1200)</name>
    <dbReference type="NCBI Taxonomy" id="176280"/>
    <lineage>
        <taxon>Bacteria</taxon>
        <taxon>Bacillati</taxon>
        <taxon>Bacillota</taxon>
        <taxon>Bacilli</taxon>
        <taxon>Bacillales</taxon>
        <taxon>Staphylococcaceae</taxon>
        <taxon>Staphylococcus</taxon>
    </lineage>
</organism>
<dbReference type="KEGG" id="sep:SE_0796"/>
<evidence type="ECO:0000259" key="2">
    <source>
        <dbReference type="PROSITE" id="PS50943"/>
    </source>
</evidence>
<gene>
    <name evidence="3" type="ordered locus">SE_0796</name>
</gene>
<dbReference type="InterPro" id="IPR011051">
    <property type="entry name" value="RmlC_Cupin_sf"/>
</dbReference>
<dbReference type="SMART" id="SM00530">
    <property type="entry name" value="HTH_XRE"/>
    <property type="match status" value="1"/>
</dbReference>
<dbReference type="Pfam" id="PF01381">
    <property type="entry name" value="HTH_3"/>
    <property type="match status" value="1"/>
</dbReference>
<dbReference type="GO" id="GO:0003700">
    <property type="term" value="F:DNA-binding transcription factor activity"/>
    <property type="evidence" value="ECO:0007669"/>
    <property type="project" value="TreeGrafter"/>
</dbReference>
<dbReference type="InterPro" id="IPR050807">
    <property type="entry name" value="TransReg_Diox_bact_type"/>
</dbReference>
<reference evidence="3 4" key="1">
    <citation type="journal article" date="2003" name="Mol. Microbiol.">
        <title>Genome-based analysis of virulence genes in a non-biofilm-forming Staphylococcus epidermidis strain (ATCC 12228).</title>
        <authorList>
            <person name="Zhang Y.Q."/>
            <person name="Ren S.X."/>
            <person name="Li H.L."/>
            <person name="Wang Y.X."/>
            <person name="Fu G."/>
            <person name="Yang J."/>
            <person name="Qin Z.Q."/>
            <person name="Miao Y.G."/>
            <person name="Wang W.Y."/>
            <person name="Chen R.S."/>
            <person name="Shen Y."/>
            <person name="Chen Z."/>
            <person name="Yuan Z.H."/>
            <person name="Zhao G.P."/>
            <person name="Qu D."/>
            <person name="Danchin A."/>
            <person name="Wen Y.M."/>
        </authorList>
    </citation>
    <scope>NUCLEOTIDE SEQUENCE [LARGE SCALE GENOMIC DNA]</scope>
    <source>
        <strain evidence="4">ATCC 12228 / FDA PCI 1200</strain>
    </source>
</reference>
<dbReference type="Gene3D" id="1.10.260.40">
    <property type="entry name" value="lambda repressor-like DNA-binding domains"/>
    <property type="match status" value="1"/>
</dbReference>
<dbReference type="InterPro" id="IPR013096">
    <property type="entry name" value="Cupin_2"/>
</dbReference>
<dbReference type="InterPro" id="IPR014710">
    <property type="entry name" value="RmlC-like_jellyroll"/>
</dbReference>
<dbReference type="InterPro" id="IPR001387">
    <property type="entry name" value="Cro/C1-type_HTH"/>
</dbReference>
<dbReference type="GeneID" id="50019065"/>
<dbReference type="AlphaFoldDB" id="A0A0H2VFS4"/>
<dbReference type="eggNOG" id="COG1917">
    <property type="taxonomic scope" value="Bacteria"/>
</dbReference>
<dbReference type="PANTHER" id="PTHR46797">
    <property type="entry name" value="HTH-TYPE TRANSCRIPTIONAL REGULATOR"/>
    <property type="match status" value="1"/>
</dbReference>